<name>A0A934N8R8_9BACT</name>
<evidence type="ECO:0000256" key="2">
    <source>
        <dbReference type="ARBA" id="ARBA00022679"/>
    </source>
</evidence>
<reference evidence="5" key="1">
    <citation type="submission" date="2020-10" db="EMBL/GenBank/DDBJ databases">
        <title>Ca. Dormibacterota MAGs.</title>
        <authorList>
            <person name="Montgomery K."/>
        </authorList>
    </citation>
    <scope>NUCLEOTIDE SEQUENCE [LARGE SCALE GENOMIC DNA]</scope>
    <source>
        <strain evidence="5">SC8812_S17_10</strain>
    </source>
</reference>
<gene>
    <name evidence="5" type="ORF">JF922_17100</name>
</gene>
<dbReference type="AlphaFoldDB" id="A0A934N8R8"/>
<dbReference type="Proteomes" id="UP000612893">
    <property type="component" value="Unassembled WGS sequence"/>
</dbReference>
<dbReference type="CDD" id="cd03801">
    <property type="entry name" value="GT4_PimA-like"/>
    <property type="match status" value="1"/>
</dbReference>
<dbReference type="Pfam" id="PF13439">
    <property type="entry name" value="Glyco_transf_4"/>
    <property type="match status" value="1"/>
</dbReference>
<evidence type="ECO:0000313" key="6">
    <source>
        <dbReference type="Proteomes" id="UP000612893"/>
    </source>
</evidence>
<keyword evidence="2" id="KW-0808">Transferase</keyword>
<dbReference type="SUPFAM" id="SSF53756">
    <property type="entry name" value="UDP-Glycosyltransferase/glycogen phosphorylase"/>
    <property type="match status" value="1"/>
</dbReference>
<evidence type="ECO:0000256" key="1">
    <source>
        <dbReference type="ARBA" id="ARBA00022676"/>
    </source>
</evidence>
<dbReference type="PANTHER" id="PTHR12526">
    <property type="entry name" value="GLYCOSYLTRANSFERASE"/>
    <property type="match status" value="1"/>
</dbReference>
<dbReference type="InterPro" id="IPR028098">
    <property type="entry name" value="Glyco_trans_4-like_N"/>
</dbReference>
<dbReference type="InterPro" id="IPR001296">
    <property type="entry name" value="Glyco_trans_1"/>
</dbReference>
<accession>A0A934N8R8</accession>
<evidence type="ECO:0000259" key="3">
    <source>
        <dbReference type="Pfam" id="PF00534"/>
    </source>
</evidence>
<dbReference type="Gene3D" id="3.40.50.2000">
    <property type="entry name" value="Glycogen Phosphorylase B"/>
    <property type="match status" value="2"/>
</dbReference>
<dbReference type="Pfam" id="PF00534">
    <property type="entry name" value="Glycos_transf_1"/>
    <property type="match status" value="1"/>
</dbReference>
<proteinExistence type="predicted"/>
<evidence type="ECO:0000313" key="5">
    <source>
        <dbReference type="EMBL" id="MBJ7599781.1"/>
    </source>
</evidence>
<protein>
    <submittedName>
        <fullName evidence="5">Glycosyltransferase family 4 protein</fullName>
    </submittedName>
</protein>
<dbReference type="GO" id="GO:0016757">
    <property type="term" value="F:glycosyltransferase activity"/>
    <property type="evidence" value="ECO:0007669"/>
    <property type="project" value="UniProtKB-KW"/>
</dbReference>
<dbReference type="EMBL" id="JAEKNR010000173">
    <property type="protein sequence ID" value="MBJ7599781.1"/>
    <property type="molecule type" value="Genomic_DNA"/>
</dbReference>
<comment type="caution">
    <text evidence="5">The sequence shown here is derived from an EMBL/GenBank/DDBJ whole genome shotgun (WGS) entry which is preliminary data.</text>
</comment>
<sequence>MKVLYVNHTATVSGAERSLLGLLRHLPAGVEPVVACPMGPLAAAVRGLGIQVEKLSGTSASLRLHPVHTSRGVAEIVWSGLQLGRIARRHGARLVHCNSVRAGLACLSGFAADRSATIVHVRDGLPSGRAADFSRRVAMRAGLVIANSRWTASRLRLGPRGPRLEVVPNAVELDRFDPRLLSREEARSRLGLGEHGHVLGVVGQLTPWKAQDDAIRAAALLVRRWPDLKLLVVGSVKFRSGSTRYDNEAYLASLHGLVDELSLHDQVRFLGEREDVAAVLRALDVLLVPSWEEPFGRVVIEGMAMSTPVLATANGGPAEVITDAVDGLLLPPRDPAGWADAIRQLLADPARRASIGRSARAKVESQFDQPAQAALIADLYRQQLDVAVRA</sequence>
<dbReference type="PANTHER" id="PTHR12526:SF510">
    <property type="entry name" value="D-INOSITOL 3-PHOSPHATE GLYCOSYLTRANSFERASE"/>
    <property type="match status" value="1"/>
</dbReference>
<feature type="domain" description="Glycosyltransferase subfamily 4-like N-terminal" evidence="4">
    <location>
        <begin position="12"/>
        <end position="175"/>
    </location>
</feature>
<feature type="domain" description="Glycosyl transferase family 1" evidence="3">
    <location>
        <begin position="183"/>
        <end position="361"/>
    </location>
</feature>
<evidence type="ECO:0000259" key="4">
    <source>
        <dbReference type="Pfam" id="PF13439"/>
    </source>
</evidence>
<keyword evidence="1" id="KW-0328">Glycosyltransferase</keyword>
<organism evidence="5 6">
    <name type="scientific">Candidatus Nephthysia bennettiae</name>
    <dbReference type="NCBI Taxonomy" id="3127016"/>
    <lineage>
        <taxon>Bacteria</taxon>
        <taxon>Bacillati</taxon>
        <taxon>Candidatus Dormiibacterota</taxon>
        <taxon>Candidatus Dormibacteria</taxon>
        <taxon>Candidatus Dormibacterales</taxon>
        <taxon>Candidatus Dormibacteraceae</taxon>
        <taxon>Candidatus Nephthysia</taxon>
    </lineage>
</organism>
<keyword evidence="6" id="KW-1185">Reference proteome</keyword>
<dbReference type="RefSeq" id="WP_338203395.1">
    <property type="nucleotide sequence ID" value="NZ_JAEKNR010000173.1"/>
</dbReference>